<dbReference type="Proteomes" id="UP000520011">
    <property type="component" value="Unassembled WGS sequence"/>
</dbReference>
<dbReference type="EMBL" id="JACHEP010000027">
    <property type="protein sequence ID" value="MBB5326090.1"/>
    <property type="molecule type" value="Genomic_DNA"/>
</dbReference>
<evidence type="ECO:0000313" key="2">
    <source>
        <dbReference type="Proteomes" id="UP000520011"/>
    </source>
</evidence>
<proteinExistence type="predicted"/>
<dbReference type="AlphaFoldDB" id="A0A7W8ISS8"/>
<name>A0A7W8ISS8_9BACL</name>
<comment type="caution">
    <text evidence="1">The sequence shown here is derived from an EMBL/GenBank/DDBJ whole genome shotgun (WGS) entry which is preliminary data.</text>
</comment>
<organism evidence="1 2">
    <name type="scientific">Anoxybacteroides tepidamans</name>
    <dbReference type="NCBI Taxonomy" id="265948"/>
    <lineage>
        <taxon>Bacteria</taxon>
        <taxon>Bacillati</taxon>
        <taxon>Bacillota</taxon>
        <taxon>Bacilli</taxon>
        <taxon>Bacillales</taxon>
        <taxon>Anoxybacillaceae</taxon>
        <taxon>Anoxybacteroides</taxon>
    </lineage>
</organism>
<dbReference type="RefSeq" id="WP_312856141.1">
    <property type="nucleotide sequence ID" value="NZ_JACHEP010000027.1"/>
</dbReference>
<protein>
    <submittedName>
        <fullName evidence="1">Uncharacterized protein</fullName>
    </submittedName>
</protein>
<accession>A0A7W8ISS8</accession>
<gene>
    <name evidence="1" type="ORF">HNQ34_003208</name>
</gene>
<keyword evidence="2" id="KW-1185">Reference proteome</keyword>
<evidence type="ECO:0000313" key="1">
    <source>
        <dbReference type="EMBL" id="MBB5326090.1"/>
    </source>
</evidence>
<sequence>MIRKADTSGEIFNTPGELVRWIMANWSSDDFQDQEQFELMMKEIQVYITISQ</sequence>
<reference evidence="1 2" key="1">
    <citation type="submission" date="2020-08" db="EMBL/GenBank/DDBJ databases">
        <title>Genomic Encyclopedia of Type Strains, Phase IV (KMG-IV): sequencing the most valuable type-strain genomes for metagenomic binning, comparative biology and taxonomic classification.</title>
        <authorList>
            <person name="Goeker M."/>
        </authorList>
    </citation>
    <scope>NUCLEOTIDE SEQUENCE [LARGE SCALE GENOMIC DNA]</scope>
    <source>
        <strain evidence="1 2">DSM 16325</strain>
    </source>
</reference>